<evidence type="ECO:0000256" key="11">
    <source>
        <dbReference type="SAM" id="MobiDB-lite"/>
    </source>
</evidence>
<dbReference type="GO" id="GO:0007015">
    <property type="term" value="P:actin filament organization"/>
    <property type="evidence" value="ECO:0007669"/>
    <property type="project" value="TreeGrafter"/>
</dbReference>
<evidence type="ECO:0000256" key="4">
    <source>
        <dbReference type="ARBA" id="ARBA00022741"/>
    </source>
</evidence>
<feature type="binding site" evidence="10">
    <location>
        <begin position="103"/>
        <end position="110"/>
    </location>
    <ligand>
        <name>ATP</name>
        <dbReference type="ChEBI" id="CHEBI:30616"/>
    </ligand>
</feature>
<keyword evidence="4 10" id="KW-0547">Nucleotide-binding</keyword>
<feature type="domain" description="TH1" evidence="14">
    <location>
        <begin position="725"/>
        <end position="907"/>
    </location>
</feature>
<protein>
    <recommendedName>
        <fullName evidence="16">Myosin motor domain-containing protein</fullName>
    </recommendedName>
</protein>
<dbReference type="Gene3D" id="1.20.58.530">
    <property type="match status" value="1"/>
</dbReference>
<evidence type="ECO:0000256" key="8">
    <source>
        <dbReference type="ARBA" id="ARBA00023203"/>
    </source>
</evidence>
<dbReference type="PROSITE" id="PS51757">
    <property type="entry name" value="TH1"/>
    <property type="match status" value="1"/>
</dbReference>
<dbReference type="AlphaFoldDB" id="A0A6B2KWX5"/>
<keyword evidence="6 10" id="KW-0518">Myosin</keyword>
<dbReference type="GO" id="GO:0051015">
    <property type="term" value="F:actin filament binding"/>
    <property type="evidence" value="ECO:0007669"/>
    <property type="project" value="UniProtKB-ARBA"/>
</dbReference>
<dbReference type="SMART" id="SM00326">
    <property type="entry name" value="SH3"/>
    <property type="match status" value="1"/>
</dbReference>
<evidence type="ECO:0000259" key="13">
    <source>
        <dbReference type="PROSITE" id="PS51456"/>
    </source>
</evidence>
<feature type="domain" description="SH3" evidence="12">
    <location>
        <begin position="990"/>
        <end position="1048"/>
    </location>
</feature>
<dbReference type="GO" id="GO:0005886">
    <property type="term" value="C:plasma membrane"/>
    <property type="evidence" value="ECO:0007669"/>
    <property type="project" value="TreeGrafter"/>
</dbReference>
<keyword evidence="5 10" id="KW-0067">ATP-binding</keyword>
<evidence type="ECO:0000313" key="15">
    <source>
        <dbReference type="EMBL" id="NDV29226.1"/>
    </source>
</evidence>
<dbReference type="Gene3D" id="1.20.5.4820">
    <property type="match status" value="1"/>
</dbReference>
<sequence>MTTAQYEEQGVDDLVLLPKVTEQGIVENLKKRYLVDKIYTNIGPVLISVNPFCYIKNLCDNENIVDYKNRFRYECPPNIFALAEEAYRKMKNELENQCVIITGESGAGKTEAAKLIMKYIAAVSSNATEIAYVKDVIMDSNPLLEAFGNAKTLRNNNSSRFGKYFEIQFNRLGDPCGGKISHYLLEKSRVVGRLKNERSFHIFYQLLKGADPTLKAELNLRDVQTYRYLSLSDCYEVQGMDDLAEWKDVRKAMNTLSFAPEEQRYIMRLVSAILHFGNLEFGEDNQEKCTFPKGEEALYNAAQLFDIDPSILKNAISFRTVQTRGSTYSVPNNALNARDSRDAMCKEIYSRIFDYLIDKTNIALNKYGAAYAVVIGVLDIYGFEIFDKNGFEQFCINYVNEKLQQFFIELTLKAEQDEYGKEGIQWTPIKFFNNKIVCDLIEGRQPPGIFSLLDDVCSTMHAVGTGAGIDAKFLDKCAMFCSENVHFFKKGTAFAIKHYAGEVLYESEGFCERNKDSVYSDIVQAVQTSGNPFLVARFPEDVSAKQKQRPTTSGFKIRNSAGELMKTLSACTPHYVRCIKPNDTKKPKDWDEKRVAHQVQYLGLLENVRVRRAGFCYRAEYQRFLNRYKKLNIKTWGSWGEWTGDAKQGAQIILGESQLDAKQWQLGATKIFIRHPESLFFLEESLERHDREAAMKIQKIYRMWVAKKHSLEQRAAAANLLKGKKDRREESNGIKFVGDYMNYDKNFGLQEALGPNKDERVVFADQVIKINRRLKPERRDLIVSVEALYIVMRTRKLNKDWYKLMRRIPLSAIQSCSLSTLKDNFVVINCPAPDILIECAHKTEMLAVMLEYVQQSTGRQFTLNFNNSLSYTVPGGDTRQLTFQADPSAQKPKLKKVGKQLTISIAPGIGKDADTAPKMMGTGNVPRPATAGPSNPAMNRPVQAAQPAPQPVVQPVAQPVVQPVAQPVQPKAQPVAPAAVRPPAPQPAAVARPTAKALYNYTGATQDELSFNEGDIIVILKKDPVGWWEGELKGRRGWIPANYVEEQR</sequence>
<proteinExistence type="inferred from homology"/>
<feature type="region of interest" description="Actin-binding" evidence="10">
    <location>
        <begin position="561"/>
        <end position="583"/>
    </location>
</feature>
<keyword evidence="8 10" id="KW-0009">Actin-binding</keyword>
<dbReference type="PANTHER" id="PTHR13140:SF729">
    <property type="entry name" value="UNCONVENTIONAL MYOSIN-IE"/>
    <property type="match status" value="1"/>
</dbReference>
<dbReference type="Pfam" id="PF00063">
    <property type="entry name" value="Myosin_head"/>
    <property type="match status" value="1"/>
</dbReference>
<dbReference type="SUPFAM" id="SSF52540">
    <property type="entry name" value="P-loop containing nucleoside triphosphate hydrolases"/>
    <property type="match status" value="1"/>
</dbReference>
<evidence type="ECO:0000256" key="7">
    <source>
        <dbReference type="ARBA" id="ARBA00023175"/>
    </source>
</evidence>
<dbReference type="InterPro" id="IPR036072">
    <property type="entry name" value="MYSc_Myo1"/>
</dbReference>
<dbReference type="GO" id="GO:0005543">
    <property type="term" value="F:phospholipid binding"/>
    <property type="evidence" value="ECO:0007669"/>
    <property type="project" value="UniProtKB-ARBA"/>
</dbReference>
<reference evidence="15" key="1">
    <citation type="journal article" date="2020" name="J. Eukaryot. Microbiol.">
        <title>De novo Sequencing, Assembly and Annotation of the Transcriptome for the Free-Living Testate Amoeba Arcella intermedia.</title>
        <authorList>
            <person name="Ribeiro G.M."/>
            <person name="Porfirio-Sousa A.L."/>
            <person name="Maurer-Alcala X.X."/>
            <person name="Katz L.A."/>
            <person name="Lahr D.J.G."/>
        </authorList>
    </citation>
    <scope>NUCLEOTIDE SEQUENCE</scope>
</reference>
<feature type="region of interest" description="Disordered" evidence="11">
    <location>
        <begin position="908"/>
        <end position="937"/>
    </location>
</feature>
<dbReference type="InterPro" id="IPR010926">
    <property type="entry name" value="Myosin_TH1"/>
</dbReference>
<dbReference type="GO" id="GO:0005524">
    <property type="term" value="F:ATP binding"/>
    <property type="evidence" value="ECO:0007669"/>
    <property type="project" value="UniProtKB-UniRule"/>
</dbReference>
<dbReference type="GO" id="GO:0070687">
    <property type="term" value="C:macropinocytic cup cytoskeleton"/>
    <property type="evidence" value="ECO:0007669"/>
    <property type="project" value="UniProtKB-ARBA"/>
</dbReference>
<evidence type="ECO:0000256" key="6">
    <source>
        <dbReference type="ARBA" id="ARBA00023123"/>
    </source>
</evidence>
<dbReference type="SMART" id="SM00242">
    <property type="entry name" value="MYSc"/>
    <property type="match status" value="1"/>
</dbReference>
<keyword evidence="3 9" id="KW-0728">SH3 domain</keyword>
<dbReference type="PROSITE" id="PS50096">
    <property type="entry name" value="IQ"/>
    <property type="match status" value="1"/>
</dbReference>
<evidence type="ECO:0008006" key="16">
    <source>
        <dbReference type="Google" id="ProtNLM"/>
    </source>
</evidence>
<dbReference type="GO" id="GO:0045160">
    <property type="term" value="C:myosin I complex"/>
    <property type="evidence" value="ECO:0007669"/>
    <property type="project" value="UniProtKB-ARBA"/>
</dbReference>
<dbReference type="SUPFAM" id="SSF50044">
    <property type="entry name" value="SH3-domain"/>
    <property type="match status" value="1"/>
</dbReference>
<dbReference type="Pfam" id="PF07653">
    <property type="entry name" value="SH3_2"/>
    <property type="match status" value="1"/>
</dbReference>
<dbReference type="InterPro" id="IPR001609">
    <property type="entry name" value="Myosin_head_motor_dom-like"/>
</dbReference>
<dbReference type="CDD" id="cd01378">
    <property type="entry name" value="MYSc_Myo1"/>
    <property type="match status" value="1"/>
</dbReference>
<evidence type="ECO:0000256" key="3">
    <source>
        <dbReference type="ARBA" id="ARBA00022443"/>
    </source>
</evidence>
<dbReference type="FunFam" id="1.20.58.530:FF:000007">
    <property type="entry name" value="Myosin IE"/>
    <property type="match status" value="1"/>
</dbReference>
<dbReference type="Gene3D" id="1.20.120.720">
    <property type="entry name" value="Myosin VI head, motor domain, U50 subdomain"/>
    <property type="match status" value="1"/>
</dbReference>
<accession>A0A6B2KWX5</accession>
<evidence type="ECO:0000259" key="14">
    <source>
        <dbReference type="PROSITE" id="PS51757"/>
    </source>
</evidence>
<dbReference type="GO" id="GO:0030175">
    <property type="term" value="C:filopodium"/>
    <property type="evidence" value="ECO:0007669"/>
    <property type="project" value="UniProtKB-ARBA"/>
</dbReference>
<dbReference type="Gene3D" id="3.40.850.10">
    <property type="entry name" value="Kinesin motor domain"/>
    <property type="match status" value="1"/>
</dbReference>
<dbReference type="GO" id="GO:0000146">
    <property type="term" value="F:microfilament motor activity"/>
    <property type="evidence" value="ECO:0007669"/>
    <property type="project" value="TreeGrafter"/>
</dbReference>
<organism evidence="15">
    <name type="scientific">Arcella intermedia</name>
    <dbReference type="NCBI Taxonomy" id="1963864"/>
    <lineage>
        <taxon>Eukaryota</taxon>
        <taxon>Amoebozoa</taxon>
        <taxon>Tubulinea</taxon>
        <taxon>Elardia</taxon>
        <taxon>Arcellinida</taxon>
        <taxon>Sphaerothecina</taxon>
        <taxon>Arcellidae</taxon>
        <taxon>Arcella</taxon>
    </lineage>
</organism>
<dbReference type="Pfam" id="PF06017">
    <property type="entry name" value="Myosin_TH1"/>
    <property type="match status" value="1"/>
</dbReference>
<dbReference type="GO" id="GO:0062201">
    <property type="term" value="C:actin wave"/>
    <property type="evidence" value="ECO:0007669"/>
    <property type="project" value="UniProtKB-ARBA"/>
</dbReference>
<feature type="domain" description="Myosin motor" evidence="13">
    <location>
        <begin position="9"/>
        <end position="687"/>
    </location>
</feature>
<dbReference type="PROSITE" id="PS50002">
    <property type="entry name" value="SH3"/>
    <property type="match status" value="1"/>
</dbReference>
<dbReference type="Gene3D" id="1.10.10.820">
    <property type="match status" value="1"/>
</dbReference>
<dbReference type="GO" id="GO:0061851">
    <property type="term" value="C:leading edge of lamellipodium"/>
    <property type="evidence" value="ECO:0007669"/>
    <property type="project" value="UniProtKB-ARBA"/>
</dbReference>
<dbReference type="Gene3D" id="2.30.30.40">
    <property type="entry name" value="SH3 Domains"/>
    <property type="match status" value="1"/>
</dbReference>
<evidence type="ECO:0000256" key="2">
    <source>
        <dbReference type="ARBA" id="ARBA00011190"/>
    </source>
</evidence>
<name>A0A6B2KWX5_9EUKA</name>
<dbReference type="InterPro" id="IPR001452">
    <property type="entry name" value="SH3_domain"/>
</dbReference>
<dbReference type="PROSITE" id="PS51456">
    <property type="entry name" value="MYOSIN_MOTOR"/>
    <property type="match status" value="1"/>
</dbReference>
<dbReference type="PRINTS" id="PR00193">
    <property type="entry name" value="MYOSINHEAVY"/>
</dbReference>
<dbReference type="GO" id="GO:0043327">
    <property type="term" value="P:chemotaxis to cAMP"/>
    <property type="evidence" value="ECO:0007669"/>
    <property type="project" value="TreeGrafter"/>
</dbReference>
<keyword evidence="7 10" id="KW-0505">Motor protein</keyword>
<comment type="similarity">
    <text evidence="1 10">Belongs to the TRAFAC class myosin-kinesin ATPase superfamily. Myosin family.</text>
</comment>
<dbReference type="GO" id="GO:0006909">
    <property type="term" value="P:phagocytosis"/>
    <property type="evidence" value="ECO:0007669"/>
    <property type="project" value="UniProtKB-ARBA"/>
</dbReference>
<dbReference type="EMBL" id="GIBP01000257">
    <property type="protein sequence ID" value="NDV29226.1"/>
    <property type="molecule type" value="Transcribed_RNA"/>
</dbReference>
<dbReference type="FunFam" id="1.10.10.820:FF:000001">
    <property type="entry name" value="Myosin heavy chain"/>
    <property type="match status" value="1"/>
</dbReference>
<evidence type="ECO:0000256" key="5">
    <source>
        <dbReference type="ARBA" id="ARBA00022840"/>
    </source>
</evidence>
<dbReference type="InterPro" id="IPR036028">
    <property type="entry name" value="SH3-like_dom_sf"/>
</dbReference>
<dbReference type="InterPro" id="IPR036961">
    <property type="entry name" value="Kinesin_motor_dom_sf"/>
</dbReference>
<evidence type="ECO:0000259" key="12">
    <source>
        <dbReference type="PROSITE" id="PS50002"/>
    </source>
</evidence>
<comment type="subunit">
    <text evidence="2">Myosin I heavy chain is single-headed. Dimer of a heavy and a light chain. Inability to self-assemble into filaments.</text>
</comment>
<evidence type="ECO:0000256" key="10">
    <source>
        <dbReference type="PROSITE-ProRule" id="PRU00782"/>
    </source>
</evidence>
<evidence type="ECO:0000256" key="1">
    <source>
        <dbReference type="ARBA" id="ARBA00008314"/>
    </source>
</evidence>
<dbReference type="InterPro" id="IPR027417">
    <property type="entry name" value="P-loop_NTPase"/>
</dbReference>
<dbReference type="GO" id="GO:0032027">
    <property type="term" value="F:myosin light chain binding"/>
    <property type="evidence" value="ECO:0007669"/>
    <property type="project" value="UniProtKB-ARBA"/>
</dbReference>
<dbReference type="FunFam" id="2.30.30.40:FF:000072">
    <property type="entry name" value="Unconventional Myosin IB"/>
    <property type="match status" value="1"/>
</dbReference>
<dbReference type="PANTHER" id="PTHR13140">
    <property type="entry name" value="MYOSIN"/>
    <property type="match status" value="1"/>
</dbReference>
<evidence type="ECO:0000256" key="9">
    <source>
        <dbReference type="PROSITE-ProRule" id="PRU00192"/>
    </source>
</evidence>
<dbReference type="PRINTS" id="PR00452">
    <property type="entry name" value="SH3DOMAIN"/>
</dbReference>